<dbReference type="SUPFAM" id="SSF53187">
    <property type="entry name" value="Zn-dependent exopeptidases"/>
    <property type="match status" value="1"/>
</dbReference>
<dbReference type="GO" id="GO:0046872">
    <property type="term" value="F:metal ion binding"/>
    <property type="evidence" value="ECO:0007669"/>
    <property type="project" value="UniProtKB-KW"/>
</dbReference>
<dbReference type="EMBL" id="KB706330">
    <property type="protein sequence ID" value="EMR67918.1"/>
    <property type="molecule type" value="Genomic_DNA"/>
</dbReference>
<gene>
    <name evidence="6" type="ORF">UCREL1_5070</name>
</gene>
<dbReference type="PANTHER" id="PTHR37326">
    <property type="entry name" value="BLL3975 PROTEIN"/>
    <property type="match status" value="1"/>
</dbReference>
<keyword evidence="2" id="KW-0479">Metal-binding</keyword>
<dbReference type="HOGENOM" id="CLU_035605_0_2_1"/>
<dbReference type="PANTHER" id="PTHR37326:SF1">
    <property type="entry name" value="BLL3975 PROTEIN"/>
    <property type="match status" value="1"/>
</dbReference>
<feature type="domain" description="Succinylglutamate desuccinylase/Aspartoacylase catalytic" evidence="5">
    <location>
        <begin position="113"/>
        <end position="304"/>
    </location>
</feature>
<comment type="cofactor">
    <cofactor evidence="1">
        <name>Zn(2+)</name>
        <dbReference type="ChEBI" id="CHEBI:29105"/>
    </cofactor>
</comment>
<dbReference type="GO" id="GO:0016788">
    <property type="term" value="F:hydrolase activity, acting on ester bonds"/>
    <property type="evidence" value="ECO:0007669"/>
    <property type="project" value="InterPro"/>
</dbReference>
<dbReference type="KEGG" id="ela:UCREL1_5070"/>
<evidence type="ECO:0000259" key="5">
    <source>
        <dbReference type="Pfam" id="PF24827"/>
    </source>
</evidence>
<keyword evidence="3" id="KW-0378">Hydrolase</keyword>
<reference evidence="7" key="1">
    <citation type="journal article" date="2013" name="Genome Announc.">
        <title>Draft genome sequence of the grapevine dieback fungus Eutypa lata UCR-EL1.</title>
        <authorList>
            <person name="Blanco-Ulate B."/>
            <person name="Rolshausen P.E."/>
            <person name="Cantu D."/>
        </authorList>
    </citation>
    <scope>NUCLEOTIDE SEQUENCE [LARGE SCALE GENOMIC DNA]</scope>
    <source>
        <strain evidence="7">UCR-EL1</strain>
    </source>
</reference>
<dbReference type="Pfam" id="PF24827">
    <property type="entry name" value="AstE_AspA_cat"/>
    <property type="match status" value="1"/>
</dbReference>
<dbReference type="OMA" id="GRTNMLH"/>
<evidence type="ECO:0000256" key="4">
    <source>
        <dbReference type="ARBA" id="ARBA00022833"/>
    </source>
</evidence>
<proteinExistence type="predicted"/>
<keyword evidence="4" id="KW-0862">Zinc</keyword>
<dbReference type="CDD" id="cd06251">
    <property type="entry name" value="M14_ASTE_ASPA-like"/>
    <property type="match status" value="1"/>
</dbReference>
<evidence type="ECO:0000256" key="1">
    <source>
        <dbReference type="ARBA" id="ARBA00001947"/>
    </source>
</evidence>
<sequence>MVSGQDALRIVKSPSSLSNMAAITRSLRALLTAMMPLVPLVSLLAVPVPALAETQFTGDILHGVPVITHLSLEDVPNSAVTRYYLRVPSVSGGWDLHLPLFVARGPAETLQTGKKLSVSGSIHGDEVSPVRVAQKLLGLLEGLDCGALNGTVIGMPTLNPVGNYMSQRNYYTASGSGTFTNVNRIFPGEDPEEGASGPDGHAWMIWNSVWGNTSNVDVAVDFHTATSGSRAPLWVYADVRVPYVDRMAKLLEPDILKIDAGEPGSIETTFVEYGIPAITVELGSARQWTAPFIDRAVTFLERLMTDLNILESEEGPYEPDLSNTYTGNVFHALTSRFGGFVEPLVAVGDDVSVGQTVAYVRNAWGDLLETVVSPVDARVFQVPSDAATEPGRDAVQLVYYSEDIPDCEGGCIISSRDAVGPRKRR</sequence>
<dbReference type="OrthoDB" id="5588846at2759"/>
<dbReference type="eggNOG" id="ENOG502QUCF">
    <property type="taxonomic scope" value="Eukaryota"/>
</dbReference>
<dbReference type="Gene3D" id="3.40.630.10">
    <property type="entry name" value="Zn peptidases"/>
    <property type="match status" value="1"/>
</dbReference>
<evidence type="ECO:0000313" key="6">
    <source>
        <dbReference type="EMBL" id="EMR67918.1"/>
    </source>
</evidence>
<name>M7STR5_EUTLA</name>
<evidence type="ECO:0000313" key="7">
    <source>
        <dbReference type="Proteomes" id="UP000012174"/>
    </source>
</evidence>
<evidence type="ECO:0000256" key="2">
    <source>
        <dbReference type="ARBA" id="ARBA00022723"/>
    </source>
</evidence>
<dbReference type="AlphaFoldDB" id="M7STR5"/>
<evidence type="ECO:0000256" key="3">
    <source>
        <dbReference type="ARBA" id="ARBA00022801"/>
    </source>
</evidence>
<accession>M7STR5</accession>
<dbReference type="Proteomes" id="UP000012174">
    <property type="component" value="Unassembled WGS sequence"/>
</dbReference>
<keyword evidence="7" id="KW-1185">Reference proteome</keyword>
<dbReference type="InterPro" id="IPR055438">
    <property type="entry name" value="AstE_AspA_cat"/>
</dbReference>
<organism evidence="6 7">
    <name type="scientific">Eutypa lata (strain UCR-EL1)</name>
    <name type="common">Grapevine dieback disease fungus</name>
    <name type="synonym">Eutypa armeniacae</name>
    <dbReference type="NCBI Taxonomy" id="1287681"/>
    <lineage>
        <taxon>Eukaryota</taxon>
        <taxon>Fungi</taxon>
        <taxon>Dikarya</taxon>
        <taxon>Ascomycota</taxon>
        <taxon>Pezizomycotina</taxon>
        <taxon>Sordariomycetes</taxon>
        <taxon>Xylariomycetidae</taxon>
        <taxon>Xylariales</taxon>
        <taxon>Diatrypaceae</taxon>
        <taxon>Eutypa</taxon>
    </lineage>
</organism>
<dbReference type="InterPro" id="IPR053138">
    <property type="entry name" value="N-alpha-Ac-DABA_deacetylase"/>
</dbReference>
<protein>
    <submittedName>
        <fullName evidence="6">Putative succinate dehydrogenase subunit sdh protein</fullName>
    </submittedName>
</protein>